<dbReference type="HOGENOM" id="CLU_131909_1_0_2"/>
<evidence type="ECO:0000256" key="3">
    <source>
        <dbReference type="ARBA" id="ARBA00011716"/>
    </source>
</evidence>
<dbReference type="GO" id="GO:0051082">
    <property type="term" value="F:unfolded protein binding"/>
    <property type="evidence" value="ECO:0007669"/>
    <property type="project" value="UniProtKB-UniRule"/>
</dbReference>
<comment type="function">
    <text evidence="7 9">Molecular chaperone capable of stabilizing a range of proteins. Seems to fulfill an ATP-independent, HSP70-like function in archaeal de novo protein folding.</text>
</comment>
<comment type="similarity">
    <text evidence="2 9">Belongs to the prefoldin subunit beta family.</text>
</comment>
<evidence type="ECO:0000256" key="7">
    <source>
        <dbReference type="ARBA" id="ARBA00025077"/>
    </source>
</evidence>
<keyword evidence="13" id="KW-1185">Reference proteome</keyword>
<proteinExistence type="inferred from homology"/>
<evidence type="ECO:0000256" key="11">
    <source>
        <dbReference type="SAM" id="MobiDB-lite"/>
    </source>
</evidence>
<dbReference type="GO" id="GO:0044183">
    <property type="term" value="F:protein folding chaperone"/>
    <property type="evidence" value="ECO:0007669"/>
    <property type="project" value="TreeGrafter"/>
</dbReference>
<dbReference type="EMBL" id="CP007174">
    <property type="protein sequence ID" value="AIF83415.1"/>
    <property type="molecule type" value="Genomic_DNA"/>
</dbReference>
<keyword evidence="5 9" id="KW-0963">Cytoplasm</keyword>
<evidence type="ECO:0000256" key="5">
    <source>
        <dbReference type="ARBA" id="ARBA00022490"/>
    </source>
</evidence>
<dbReference type="InterPro" id="IPR012713">
    <property type="entry name" value="PfdB"/>
</dbReference>
<keyword evidence="6 9" id="KW-0143">Chaperone</keyword>
<accession>A0A075MQP9</accession>
<evidence type="ECO:0000256" key="9">
    <source>
        <dbReference type="HAMAP-Rule" id="MF_00307"/>
    </source>
</evidence>
<dbReference type="InterPro" id="IPR002777">
    <property type="entry name" value="PFD_beta-like"/>
</dbReference>
<dbReference type="SUPFAM" id="SSF46579">
    <property type="entry name" value="Prefoldin"/>
    <property type="match status" value="1"/>
</dbReference>
<dbReference type="HAMAP" id="MF_00307">
    <property type="entry name" value="PfdB"/>
    <property type="match status" value="1"/>
</dbReference>
<evidence type="ECO:0000256" key="10">
    <source>
        <dbReference type="SAM" id="Coils"/>
    </source>
</evidence>
<feature type="compositionally biased region" description="Gly residues" evidence="11">
    <location>
        <begin position="114"/>
        <end position="124"/>
    </location>
</feature>
<evidence type="ECO:0000256" key="4">
    <source>
        <dbReference type="ARBA" id="ARBA00016304"/>
    </source>
</evidence>
<dbReference type="OrthoDB" id="11287at2157"/>
<dbReference type="Gene3D" id="1.10.287.370">
    <property type="match status" value="1"/>
</dbReference>
<evidence type="ECO:0000256" key="1">
    <source>
        <dbReference type="ARBA" id="ARBA00004496"/>
    </source>
</evidence>
<dbReference type="GO" id="GO:0016272">
    <property type="term" value="C:prefoldin complex"/>
    <property type="evidence" value="ECO:0007669"/>
    <property type="project" value="UniProtKB-UniRule"/>
</dbReference>
<evidence type="ECO:0000313" key="12">
    <source>
        <dbReference type="EMBL" id="AIF83415.1"/>
    </source>
</evidence>
<dbReference type="InterPro" id="IPR009053">
    <property type="entry name" value="Prefoldin"/>
</dbReference>
<feature type="region of interest" description="Disordered" evidence="11">
    <location>
        <begin position="111"/>
        <end position="133"/>
    </location>
</feature>
<comment type="subunit">
    <text evidence="3 9">Heterohexamer of two alpha and four beta subunits.</text>
</comment>
<dbReference type="KEGG" id="nev:NTE_01347"/>
<dbReference type="NCBIfam" id="TIGR02338">
    <property type="entry name" value="gimC_beta"/>
    <property type="match status" value="1"/>
</dbReference>
<keyword evidence="10" id="KW-0175">Coiled coil</keyword>
<dbReference type="GeneID" id="41597145"/>
<dbReference type="STRING" id="1459636.NTE_01347"/>
<dbReference type="RefSeq" id="WP_148700189.1">
    <property type="nucleotide sequence ID" value="NZ_CP007174.1"/>
</dbReference>
<reference evidence="12 13" key="1">
    <citation type="journal article" date="2014" name="PLoS ONE">
        <title>Genome Sequence of Candidatus Nitrososphaera evergladensis from Group I.1b Enriched from Everglades Soil Reveals Novel Genomic Features of the Ammonia-Oxidizing Archaea.</title>
        <authorList>
            <person name="Zhalnina K.V."/>
            <person name="Dias R."/>
            <person name="Leonard M.T."/>
            <person name="Dorr de Quadros P."/>
            <person name="Camargo F.A."/>
            <person name="Drew J.C."/>
            <person name="Farmerie W.G."/>
            <person name="Daroub S.H."/>
            <person name="Triplett E.W."/>
        </authorList>
    </citation>
    <scope>NUCLEOTIDE SEQUENCE [LARGE SCALE GENOMIC DNA]</scope>
    <source>
        <strain evidence="12 13">SR1</strain>
    </source>
</reference>
<comment type="subcellular location">
    <subcellularLocation>
        <location evidence="1 9">Cytoplasm</location>
    </subcellularLocation>
</comment>
<dbReference type="Pfam" id="PF01920">
    <property type="entry name" value="Prefoldin_2"/>
    <property type="match status" value="1"/>
</dbReference>
<dbReference type="eggNOG" id="arCOG01342">
    <property type="taxonomic scope" value="Archaea"/>
</dbReference>
<feature type="coiled-coil region" evidence="10">
    <location>
        <begin position="10"/>
        <end position="108"/>
    </location>
</feature>
<evidence type="ECO:0000256" key="8">
    <source>
        <dbReference type="ARBA" id="ARBA00033461"/>
    </source>
</evidence>
<dbReference type="PANTHER" id="PTHR20903">
    <property type="entry name" value="PREFOLDIN SUBUNIT 1-RELATED"/>
    <property type="match status" value="1"/>
</dbReference>
<dbReference type="AlphaFoldDB" id="A0A075MQP9"/>
<evidence type="ECO:0000313" key="13">
    <source>
        <dbReference type="Proteomes" id="UP000028194"/>
    </source>
</evidence>
<dbReference type="GO" id="GO:0005737">
    <property type="term" value="C:cytoplasm"/>
    <property type="evidence" value="ECO:0007669"/>
    <property type="project" value="UniProtKB-SubCell"/>
</dbReference>
<sequence>MSEQELPPWLREQVSRLQQLQQNLQAIMMQKQQLEVEAVETDRALEELKKAGPEDAVYKAAGSVMVKAKKDDVVKELEEKKELSATRVKVLEKQEGRVKDNLKEVESKINEMIRGGGGGPGAAGAAGPKPKAE</sequence>
<dbReference type="CDD" id="cd23162">
    <property type="entry name" value="Prefoldin_beta_GimC"/>
    <property type="match status" value="1"/>
</dbReference>
<organism evidence="12 13">
    <name type="scientific">Candidatus Nitrososphaera evergladensis SR1</name>
    <dbReference type="NCBI Taxonomy" id="1459636"/>
    <lineage>
        <taxon>Archaea</taxon>
        <taxon>Nitrososphaerota</taxon>
        <taxon>Nitrososphaeria</taxon>
        <taxon>Nitrososphaerales</taxon>
        <taxon>Nitrososphaeraceae</taxon>
        <taxon>Nitrososphaera</taxon>
    </lineage>
</organism>
<dbReference type="Proteomes" id="UP000028194">
    <property type="component" value="Chromosome"/>
</dbReference>
<name>A0A075MQP9_9ARCH</name>
<evidence type="ECO:0000256" key="2">
    <source>
        <dbReference type="ARBA" id="ARBA00008045"/>
    </source>
</evidence>
<gene>
    <name evidence="9" type="primary">pfdB</name>
    <name evidence="12" type="ORF">NTE_01347</name>
</gene>
<dbReference type="PANTHER" id="PTHR20903:SF0">
    <property type="entry name" value="PREFOLDIN SUBUNIT 1"/>
    <property type="match status" value="1"/>
</dbReference>
<evidence type="ECO:0000256" key="6">
    <source>
        <dbReference type="ARBA" id="ARBA00023186"/>
    </source>
</evidence>
<protein>
    <recommendedName>
        <fullName evidence="4 9">Prefoldin subunit beta</fullName>
    </recommendedName>
    <alternativeName>
        <fullName evidence="8 9">GimC subunit beta</fullName>
    </alternativeName>
</protein>